<evidence type="ECO:0000313" key="5">
    <source>
        <dbReference type="EMBL" id="RAK16616.1"/>
    </source>
</evidence>
<name>A0A327Y9E6_9BACL</name>
<reference evidence="5 6" key="1">
    <citation type="submission" date="2018-06" db="EMBL/GenBank/DDBJ databases">
        <title>Genomic Encyclopedia of Type Strains, Phase III (KMG-III): the genomes of soil and plant-associated and newly described type strains.</title>
        <authorList>
            <person name="Whitman W."/>
        </authorList>
    </citation>
    <scope>NUCLEOTIDE SEQUENCE [LARGE SCALE GENOMIC DNA]</scope>
    <source>
        <strain evidence="5 6">CGMCC 1.8979</strain>
    </source>
</reference>
<gene>
    <name evidence="5" type="ORF">B0I26_11730</name>
</gene>
<keyword evidence="3" id="KW-0560">Oxidoreductase</keyword>
<dbReference type="PANTHER" id="PTHR11748:SF103">
    <property type="entry name" value="GLYCOLATE OXIDASE SUBUNIT GLCE"/>
    <property type="match status" value="1"/>
</dbReference>
<dbReference type="GO" id="GO:0016491">
    <property type="term" value="F:oxidoreductase activity"/>
    <property type="evidence" value="ECO:0007669"/>
    <property type="project" value="UniProtKB-KW"/>
</dbReference>
<dbReference type="InterPro" id="IPR036318">
    <property type="entry name" value="FAD-bd_PCMH-like_sf"/>
</dbReference>
<evidence type="ECO:0000256" key="3">
    <source>
        <dbReference type="ARBA" id="ARBA00023002"/>
    </source>
</evidence>
<dbReference type="AlphaFoldDB" id="A0A327Y9E6"/>
<dbReference type="InterPro" id="IPR016164">
    <property type="entry name" value="FAD-linked_Oxase-like_C"/>
</dbReference>
<dbReference type="EMBL" id="QLMH01000017">
    <property type="protein sequence ID" value="RAK16616.1"/>
    <property type="molecule type" value="Genomic_DNA"/>
</dbReference>
<dbReference type="InterPro" id="IPR016169">
    <property type="entry name" value="FAD-bd_PCMH_sub2"/>
</dbReference>
<dbReference type="Gene3D" id="3.30.465.10">
    <property type="match status" value="1"/>
</dbReference>
<feature type="domain" description="FAD-binding PCMH-type" evidence="4">
    <location>
        <begin position="41"/>
        <end position="220"/>
    </location>
</feature>
<evidence type="ECO:0000256" key="1">
    <source>
        <dbReference type="ARBA" id="ARBA00022630"/>
    </source>
</evidence>
<dbReference type="Pfam" id="PF01565">
    <property type="entry name" value="FAD_binding_4"/>
    <property type="match status" value="1"/>
</dbReference>
<dbReference type="PROSITE" id="PS51387">
    <property type="entry name" value="FAD_PCMH"/>
    <property type="match status" value="1"/>
</dbReference>
<keyword evidence="6" id="KW-1185">Reference proteome</keyword>
<dbReference type="SUPFAM" id="SSF56176">
    <property type="entry name" value="FAD-binding/transporter-associated domain-like"/>
    <property type="match status" value="1"/>
</dbReference>
<sequence length="453" mass="49785">MFLITEQQGVLGLIATEFLLELKSILRDSQIQVEENESHPLGNSGRVTVYPQTEEEIANVLKYADNGGKKVTIVGGGTKRGFGGLTECADILLSLADYKGVVEHTVGDMTLTVKSGTPFQQLQEYLAQYNQTIALDPAWPEYATIGGVIAANDSGPKRFRYGSARDSVIGMRVVYPNGTIIRSGGKVVKNVAGYDMNKLFIGSMGTLGVIAEVTLKLRPLPKYESLILLSFPEGNIEEIRAFAVRLLDSMMEPTSLELLSPSLSERLTGKRTYTLAIGFEDVESSVHYQEDFVKRIQPSKTSMAILPLKEARVFWQQFYTIGPNGRQSGDGQEIEAALKIGVVNLDVLQVIKESHILQEAANVAIEAHGGLGHGLCQVYVKGTGEDVVAVIERFRQFVTPLGGYVIVKHLPFALRQKVDVWGEKPSYFFLLEGIKAKIDPNHTLNHRRFVGGI</sequence>
<protein>
    <submittedName>
        <fullName evidence="5">Glycolate oxidase FAD binding subunit</fullName>
    </submittedName>
</protein>
<dbReference type="InterPro" id="IPR006094">
    <property type="entry name" value="Oxid_FAD_bind_N"/>
</dbReference>
<evidence type="ECO:0000313" key="6">
    <source>
        <dbReference type="Proteomes" id="UP000248555"/>
    </source>
</evidence>
<proteinExistence type="predicted"/>
<dbReference type="InterPro" id="IPR016166">
    <property type="entry name" value="FAD-bd_PCMH"/>
</dbReference>
<evidence type="ECO:0000256" key="2">
    <source>
        <dbReference type="ARBA" id="ARBA00022827"/>
    </source>
</evidence>
<organism evidence="5 6">
    <name type="scientific">Paranoxybacillus vitaminiphilus</name>
    <dbReference type="NCBI Taxonomy" id="581036"/>
    <lineage>
        <taxon>Bacteria</taxon>
        <taxon>Bacillati</taxon>
        <taxon>Bacillota</taxon>
        <taxon>Bacilli</taxon>
        <taxon>Bacillales</taxon>
        <taxon>Anoxybacillaceae</taxon>
        <taxon>Paranoxybacillus</taxon>
    </lineage>
</organism>
<keyword evidence="1" id="KW-0285">Flavoprotein</keyword>
<dbReference type="SUPFAM" id="SSF55103">
    <property type="entry name" value="FAD-linked oxidases, C-terminal domain"/>
    <property type="match status" value="1"/>
</dbReference>
<comment type="caution">
    <text evidence="5">The sequence shown here is derived from an EMBL/GenBank/DDBJ whole genome shotgun (WGS) entry which is preliminary data.</text>
</comment>
<dbReference type="Proteomes" id="UP000248555">
    <property type="component" value="Unassembled WGS sequence"/>
</dbReference>
<accession>A0A327Y9E6</accession>
<evidence type="ECO:0000259" key="4">
    <source>
        <dbReference type="PROSITE" id="PS51387"/>
    </source>
</evidence>
<dbReference type="PANTHER" id="PTHR11748">
    <property type="entry name" value="D-LACTATE DEHYDROGENASE"/>
    <property type="match status" value="1"/>
</dbReference>
<keyword evidence="2" id="KW-0274">FAD</keyword>
<dbReference type="GO" id="GO:0071949">
    <property type="term" value="F:FAD binding"/>
    <property type="evidence" value="ECO:0007669"/>
    <property type="project" value="InterPro"/>
</dbReference>